<comment type="caution">
    <text evidence="1">The sequence shown here is derived from an EMBL/GenBank/DDBJ whole genome shotgun (WGS) entry which is preliminary data.</text>
</comment>
<organism evidence="1 2">
    <name type="scientific">Wuchereria bancrofti</name>
    <dbReference type="NCBI Taxonomy" id="6293"/>
    <lineage>
        <taxon>Eukaryota</taxon>
        <taxon>Metazoa</taxon>
        <taxon>Ecdysozoa</taxon>
        <taxon>Nematoda</taxon>
        <taxon>Chromadorea</taxon>
        <taxon>Rhabditida</taxon>
        <taxon>Spirurina</taxon>
        <taxon>Spiruromorpha</taxon>
        <taxon>Filarioidea</taxon>
        <taxon>Onchocercidae</taxon>
        <taxon>Wuchereria</taxon>
    </lineage>
</organism>
<reference evidence="2" key="1">
    <citation type="submission" date="2012-08" db="EMBL/GenBank/DDBJ databases">
        <title>The Genome Sequence of Wuchereria bancrofti.</title>
        <authorList>
            <person name="Nutman T.B."/>
            <person name="Fink D.L."/>
            <person name="Russ C."/>
            <person name="Young S."/>
            <person name="Zeng Q."/>
            <person name="Koehrsen M."/>
            <person name="Alvarado L."/>
            <person name="Berlin A."/>
            <person name="Chapman S.B."/>
            <person name="Chen Z."/>
            <person name="Freedman E."/>
            <person name="Gellesch M."/>
            <person name="Goldberg J."/>
            <person name="Griggs A."/>
            <person name="Gujja S."/>
            <person name="Heilman E.R."/>
            <person name="Heiman D."/>
            <person name="Hepburn T."/>
            <person name="Howarth C."/>
            <person name="Jen D."/>
            <person name="Larson L."/>
            <person name="Lewis B."/>
            <person name="Mehta T."/>
            <person name="Park D."/>
            <person name="Pearson M."/>
            <person name="Roberts A."/>
            <person name="Saif S."/>
            <person name="Shea T."/>
            <person name="Shenoy N."/>
            <person name="Sisk P."/>
            <person name="Stolte C."/>
            <person name="Sykes S."/>
            <person name="Walk T."/>
            <person name="White J."/>
            <person name="Yandava C."/>
            <person name="Haas B."/>
            <person name="Henn M.R."/>
            <person name="Nusbaum C."/>
            <person name="Birren B."/>
        </authorList>
    </citation>
    <scope>NUCLEOTIDE SEQUENCE [LARGE SCALE GENOMIC DNA]</scope>
    <source>
        <strain evidence="2">NA</strain>
    </source>
</reference>
<evidence type="ECO:0000313" key="2">
    <source>
        <dbReference type="Proteomes" id="UP000004810"/>
    </source>
</evidence>
<accession>J9AQ64</accession>
<proteinExistence type="predicted"/>
<sequence length="197" mass="22683">MTNNILDFPIFVMILCVSEDELECIAHWNSFGIEFFAIHQKTTFGGRMGISADSSCNELTDLTNAGTRIEYQQGPFFKSHCHFPTFLRRSYNSSSKHKWISMTTGSVNDFYSEITYDKVMRKMPISCKFIKEYSIDTMALVDAKIVRCPLNRQHFIQSCTNSVAQFGCTYDHELIMNLNCSNTSFVHIHITYGIEYI</sequence>
<dbReference type="AlphaFoldDB" id="J9AQ64"/>
<dbReference type="Proteomes" id="UP000004810">
    <property type="component" value="Unassembled WGS sequence"/>
</dbReference>
<protein>
    <submittedName>
        <fullName evidence="1">Uncharacterized protein</fullName>
    </submittedName>
</protein>
<name>J9AQ64_WUCBA</name>
<gene>
    <name evidence="1" type="ORF">WUBG_12590</name>
</gene>
<dbReference type="EMBL" id="ADBV01008989">
    <property type="protein sequence ID" value="EJW76500.1"/>
    <property type="molecule type" value="Genomic_DNA"/>
</dbReference>
<evidence type="ECO:0000313" key="1">
    <source>
        <dbReference type="EMBL" id="EJW76500.1"/>
    </source>
</evidence>